<dbReference type="GO" id="GO:0035206">
    <property type="term" value="P:regulation of hemocyte proliferation"/>
    <property type="evidence" value="ECO:0007669"/>
    <property type="project" value="UniProtKB-ARBA"/>
</dbReference>
<evidence type="ECO:0000313" key="2">
    <source>
        <dbReference type="EnsemblMetazoa" id="GAUT031822-PA"/>
    </source>
</evidence>
<dbReference type="FunFam" id="2.60.40.10:FF:000046">
    <property type="entry name" value="Nuclear factor NF-kappa-B p105 subunit"/>
    <property type="match status" value="1"/>
</dbReference>
<dbReference type="GO" id="GO:0045087">
    <property type="term" value="P:innate immune response"/>
    <property type="evidence" value="ECO:0007669"/>
    <property type="project" value="TreeGrafter"/>
</dbReference>
<dbReference type="InterPro" id="IPR013783">
    <property type="entry name" value="Ig-like_fold"/>
</dbReference>
<dbReference type="GO" id="GO:0038061">
    <property type="term" value="P:non-canonical NF-kappaB signal transduction"/>
    <property type="evidence" value="ECO:0007669"/>
    <property type="project" value="TreeGrafter"/>
</dbReference>
<dbReference type="GO" id="GO:0005654">
    <property type="term" value="C:nucleoplasm"/>
    <property type="evidence" value="ECO:0007669"/>
    <property type="project" value="UniProtKB-ARBA"/>
</dbReference>
<dbReference type="GO" id="GO:0002225">
    <property type="term" value="P:positive regulation of antimicrobial peptide production"/>
    <property type="evidence" value="ECO:0007669"/>
    <property type="project" value="UniProtKB-ARBA"/>
</dbReference>
<dbReference type="Pfam" id="PF16179">
    <property type="entry name" value="RHD_dimer"/>
    <property type="match status" value="1"/>
</dbReference>
<dbReference type="GO" id="GO:0005737">
    <property type="term" value="C:cytoplasm"/>
    <property type="evidence" value="ECO:0007669"/>
    <property type="project" value="InterPro"/>
</dbReference>
<dbReference type="GO" id="GO:0001228">
    <property type="term" value="F:DNA-binding transcription activator activity, RNA polymerase II-specific"/>
    <property type="evidence" value="ECO:0007669"/>
    <property type="project" value="UniProtKB-ARBA"/>
</dbReference>
<dbReference type="SUPFAM" id="SSF81296">
    <property type="entry name" value="E set domains"/>
    <property type="match status" value="1"/>
</dbReference>
<sequence length="452" mass="50636">MQENEQKPYVEIVEQPNKALRFRYECEGRYASCIPGISSTPGNKTHPEIRIIGYKGPAVVIVSCVTKDEPYRPHPHRLVGLKCNGGIFHDNINENTMSMTFNHLGIQCVRKKDIEEALNEREEKMVDPFKTGFSHQLLPHSIDLSAVRLCFQVYIPPTCYPLAPIVSEPIHDQKSKTDLVIRRLCTCAGSVAGNSEMILLCEKVSKTDIKVRFYEQNTGWTAYGLFEQKDVHKQTAIVFRTPVYHNLNITKPATVTIQLERISDGALSESYAFDYIPLDVIPGYLKQKRQRINPTGDPKYHLMNYGNGSATYLDPINMQCQQPGVNPHAQPEISFDNFANIHNRTSTVQTANALDNFNQQAQCGGSNFGMNAVFCPQMFNNMSQFSQTAQYNMTLQSARAANSPMLSDGSQNIPVGNNNDPSQMNIEGLQQILQNQMPVNGLSNLSIGENLL</sequence>
<keyword evidence="3" id="KW-1185">Reference proteome</keyword>
<reference evidence="2" key="1">
    <citation type="submission" date="2020-05" db="UniProtKB">
        <authorList>
            <consortium name="EnsemblMetazoa"/>
        </authorList>
    </citation>
    <scope>IDENTIFICATION</scope>
    <source>
        <strain evidence="2">TTRI</strain>
    </source>
</reference>
<dbReference type="InterPro" id="IPR000451">
    <property type="entry name" value="NFkB/Dor"/>
</dbReference>
<dbReference type="GO" id="GO:0034097">
    <property type="term" value="P:response to cytokine"/>
    <property type="evidence" value="ECO:0007669"/>
    <property type="project" value="TreeGrafter"/>
</dbReference>
<dbReference type="InterPro" id="IPR008967">
    <property type="entry name" value="p53-like_TF_DNA-bd_sf"/>
</dbReference>
<dbReference type="GO" id="GO:0048935">
    <property type="term" value="P:peripheral nervous system neuron development"/>
    <property type="evidence" value="ECO:0007669"/>
    <property type="project" value="UniProtKB-ARBA"/>
</dbReference>
<accession>A0A1A9VBF3</accession>
<dbReference type="VEuPathDB" id="VectorBase:GAUT031822"/>
<dbReference type="GO" id="GO:0008063">
    <property type="term" value="P:Toll signaling pathway"/>
    <property type="evidence" value="ECO:0007669"/>
    <property type="project" value="UniProtKB-ARBA"/>
</dbReference>
<dbReference type="Gene3D" id="2.60.40.340">
    <property type="entry name" value="Rel homology domain (RHD), DNA-binding domain"/>
    <property type="match status" value="1"/>
</dbReference>
<evidence type="ECO:0000259" key="1">
    <source>
        <dbReference type="PROSITE" id="PS50254"/>
    </source>
</evidence>
<dbReference type="STRING" id="7395.A0A1A9VBF3"/>
<name>A0A1A9VBF3_GLOAU</name>
<dbReference type="InterPro" id="IPR011539">
    <property type="entry name" value="RHD_DNA_bind_dom"/>
</dbReference>
<dbReference type="InterPro" id="IPR030492">
    <property type="entry name" value="RHD_CS"/>
</dbReference>
<dbReference type="SUPFAM" id="SSF49417">
    <property type="entry name" value="p53-like transcription factors"/>
    <property type="match status" value="1"/>
</dbReference>
<dbReference type="SMART" id="SM00429">
    <property type="entry name" value="IPT"/>
    <property type="match status" value="1"/>
</dbReference>
<dbReference type="PANTHER" id="PTHR24169:SF25">
    <property type="entry name" value="DORSAL-RELATED IMMUNITY FACTOR DIF-RELATED"/>
    <property type="match status" value="1"/>
</dbReference>
<dbReference type="GO" id="GO:0007249">
    <property type="term" value="P:canonical NF-kappaB signal transduction"/>
    <property type="evidence" value="ECO:0007669"/>
    <property type="project" value="TreeGrafter"/>
</dbReference>
<dbReference type="InterPro" id="IPR014756">
    <property type="entry name" value="Ig_E-set"/>
</dbReference>
<dbReference type="InterPro" id="IPR033926">
    <property type="entry name" value="IPT_NFkappaB"/>
</dbReference>
<dbReference type="InterPro" id="IPR002909">
    <property type="entry name" value="IPT_dom"/>
</dbReference>
<dbReference type="CDD" id="cd01177">
    <property type="entry name" value="IPT_NFkappaB"/>
    <property type="match status" value="1"/>
</dbReference>
<organism evidence="2 3">
    <name type="scientific">Glossina austeni</name>
    <name type="common">Savannah tsetse fly</name>
    <dbReference type="NCBI Taxonomy" id="7395"/>
    <lineage>
        <taxon>Eukaryota</taxon>
        <taxon>Metazoa</taxon>
        <taxon>Ecdysozoa</taxon>
        <taxon>Arthropoda</taxon>
        <taxon>Hexapoda</taxon>
        <taxon>Insecta</taxon>
        <taxon>Pterygota</taxon>
        <taxon>Neoptera</taxon>
        <taxon>Endopterygota</taxon>
        <taxon>Diptera</taxon>
        <taxon>Brachycera</taxon>
        <taxon>Muscomorpha</taxon>
        <taxon>Hippoboscoidea</taxon>
        <taxon>Glossinidae</taxon>
        <taxon>Glossina</taxon>
    </lineage>
</organism>
<evidence type="ECO:0000313" key="3">
    <source>
        <dbReference type="Proteomes" id="UP000078200"/>
    </source>
</evidence>
<dbReference type="AlphaFoldDB" id="A0A1A9VBF3"/>
<dbReference type="PANTHER" id="PTHR24169">
    <property type="entry name" value="NUCLEAR FACTOR NF-KAPPA-B PROTEIN"/>
    <property type="match status" value="1"/>
</dbReference>
<feature type="domain" description="RHD" evidence="1">
    <location>
        <begin position="5"/>
        <end position="177"/>
    </location>
</feature>
<dbReference type="Pfam" id="PF00554">
    <property type="entry name" value="RHD_DNA_bind"/>
    <property type="match status" value="1"/>
</dbReference>
<dbReference type="InterPro" id="IPR037059">
    <property type="entry name" value="RHD_DNA_bind_dom_sf"/>
</dbReference>
<dbReference type="EnsemblMetazoa" id="GAUT031822-RA">
    <property type="protein sequence ID" value="GAUT031822-PA"/>
    <property type="gene ID" value="GAUT031822"/>
</dbReference>
<dbReference type="Gene3D" id="2.60.40.10">
    <property type="entry name" value="Immunoglobulins"/>
    <property type="match status" value="1"/>
</dbReference>
<dbReference type="PROSITE" id="PS01204">
    <property type="entry name" value="REL_1"/>
    <property type="match status" value="1"/>
</dbReference>
<dbReference type="GO" id="GO:0033554">
    <property type="term" value="P:cellular response to stress"/>
    <property type="evidence" value="ECO:0007669"/>
    <property type="project" value="TreeGrafter"/>
</dbReference>
<proteinExistence type="predicted"/>
<dbReference type="PROSITE" id="PS50254">
    <property type="entry name" value="REL_2"/>
    <property type="match status" value="1"/>
</dbReference>
<dbReference type="InterPro" id="IPR032397">
    <property type="entry name" value="RHD_dimer"/>
</dbReference>
<dbReference type="PRINTS" id="PR00057">
    <property type="entry name" value="NFKBTNSCPFCT"/>
</dbReference>
<dbReference type="GO" id="GO:0000978">
    <property type="term" value="F:RNA polymerase II cis-regulatory region sequence-specific DNA binding"/>
    <property type="evidence" value="ECO:0007669"/>
    <property type="project" value="TreeGrafter"/>
</dbReference>
<dbReference type="Proteomes" id="UP000078200">
    <property type="component" value="Unassembled WGS sequence"/>
</dbReference>
<protein>
    <recommendedName>
        <fullName evidence="1">RHD domain-containing protein</fullName>
    </recommendedName>
</protein>